<proteinExistence type="predicted"/>
<organism evidence="2 3">
    <name type="scientific">Metabacillus idriensis</name>
    <dbReference type="NCBI Taxonomy" id="324768"/>
    <lineage>
        <taxon>Bacteria</taxon>
        <taxon>Bacillati</taxon>
        <taxon>Bacillota</taxon>
        <taxon>Bacilli</taxon>
        <taxon>Bacillales</taxon>
        <taxon>Bacillaceae</taxon>
        <taxon>Metabacillus</taxon>
    </lineage>
</organism>
<dbReference type="EMBL" id="WKKF01000002">
    <property type="protein sequence ID" value="MRX54466.1"/>
    <property type="molecule type" value="Genomic_DNA"/>
</dbReference>
<protein>
    <submittedName>
        <fullName evidence="2">ImmA/IrrE family metallo-endopeptidase</fullName>
    </submittedName>
</protein>
<name>A0A6I2MBT2_9BACI</name>
<dbReference type="Proteomes" id="UP000441585">
    <property type="component" value="Unassembled WGS sequence"/>
</dbReference>
<dbReference type="Gene3D" id="1.10.10.2910">
    <property type="match status" value="1"/>
</dbReference>
<feature type="domain" description="IrrE N-terminal-like" evidence="1">
    <location>
        <begin position="63"/>
        <end position="153"/>
    </location>
</feature>
<dbReference type="PANTHER" id="PTHR43236:SF1">
    <property type="entry name" value="BLL7220 PROTEIN"/>
    <property type="match status" value="1"/>
</dbReference>
<dbReference type="InterPro" id="IPR010359">
    <property type="entry name" value="IrrE_HExxH"/>
</dbReference>
<dbReference type="PANTHER" id="PTHR43236">
    <property type="entry name" value="ANTITOXIN HIGA1"/>
    <property type="match status" value="1"/>
</dbReference>
<gene>
    <name evidence="2" type="ORF">GJU41_10825</name>
</gene>
<dbReference type="InterPro" id="IPR052345">
    <property type="entry name" value="Rad_response_metalloprotease"/>
</dbReference>
<dbReference type="Pfam" id="PF06114">
    <property type="entry name" value="Peptidase_M78"/>
    <property type="match status" value="1"/>
</dbReference>
<dbReference type="AlphaFoldDB" id="A0A6I2MBT2"/>
<evidence type="ECO:0000259" key="1">
    <source>
        <dbReference type="Pfam" id="PF06114"/>
    </source>
</evidence>
<evidence type="ECO:0000313" key="2">
    <source>
        <dbReference type="EMBL" id="MRX54466.1"/>
    </source>
</evidence>
<sequence>MNSREKALLRARQLMDDYFSFGGSFPINMKMLASLAGITVREKYMENDQSGQLVIQDGKIAAYVNIFDPPRRQNFTIAHEIAHTLMDEFDHIQYRKKESVQDEIERLCDEIASELLLPTAEFKRQMNQHGEKLSSFKPLAKYFHASLEAVAVKFAGCAENQNRTILMVTDFHAAGRRDLAISGVIPLADWAIFVPKGLSIGKERQLADSFYQNAPFEKRMQLSLGQLQGEYLVETHPSKFQQSGKLYNKGYILLSK</sequence>
<comment type="caution">
    <text evidence="2">The sequence shown here is derived from an EMBL/GenBank/DDBJ whole genome shotgun (WGS) entry which is preliminary data.</text>
</comment>
<accession>A0A6I2MBT2</accession>
<evidence type="ECO:0000313" key="3">
    <source>
        <dbReference type="Proteomes" id="UP000441585"/>
    </source>
</evidence>
<dbReference type="RefSeq" id="WP_070877043.1">
    <property type="nucleotide sequence ID" value="NZ_CAJGAA010000002.1"/>
</dbReference>
<keyword evidence="3" id="KW-1185">Reference proteome</keyword>
<reference evidence="2 3" key="1">
    <citation type="submission" date="2019-11" db="EMBL/GenBank/DDBJ databases">
        <title>Bacillus idriensis genome.</title>
        <authorList>
            <person name="Konopka E.N."/>
            <person name="Newman J.D."/>
        </authorList>
    </citation>
    <scope>NUCLEOTIDE SEQUENCE [LARGE SCALE GENOMIC DNA]</scope>
    <source>
        <strain evidence="2 3">DSM 19097</strain>
    </source>
</reference>